<feature type="transmembrane region" description="Helical" evidence="1">
    <location>
        <begin position="12"/>
        <end position="31"/>
    </location>
</feature>
<name>A0A9K3KM97_9STRA</name>
<dbReference type="PANTHER" id="PTHR34496:SF10">
    <property type="entry name" value="GLCNAC TRANSFERASE"/>
    <property type="match status" value="1"/>
</dbReference>
<accession>A0A9K3KM97</accession>
<reference evidence="2" key="1">
    <citation type="journal article" date="2021" name="Sci. Rep.">
        <title>Diploid genomic architecture of Nitzschia inconspicua, an elite biomass production diatom.</title>
        <authorList>
            <person name="Oliver A."/>
            <person name="Podell S."/>
            <person name="Pinowska A."/>
            <person name="Traller J.C."/>
            <person name="Smith S.R."/>
            <person name="McClure R."/>
            <person name="Beliaev A."/>
            <person name="Bohutskyi P."/>
            <person name="Hill E.A."/>
            <person name="Rabines A."/>
            <person name="Zheng H."/>
            <person name="Allen L.Z."/>
            <person name="Kuo A."/>
            <person name="Grigoriev I.V."/>
            <person name="Allen A.E."/>
            <person name="Hazlebeck D."/>
            <person name="Allen E.E."/>
        </authorList>
    </citation>
    <scope>NUCLEOTIDE SEQUENCE</scope>
    <source>
        <strain evidence="2">Hildebrandi</strain>
    </source>
</reference>
<keyword evidence="1" id="KW-0812">Transmembrane</keyword>
<dbReference type="PANTHER" id="PTHR34496">
    <property type="entry name" value="GLCNAC TRANSFERASE-RELATED"/>
    <property type="match status" value="1"/>
</dbReference>
<keyword evidence="1" id="KW-0472">Membrane</keyword>
<dbReference type="AlphaFoldDB" id="A0A9K3KM97"/>
<dbReference type="InterPro" id="IPR021067">
    <property type="entry name" value="Glycosyltransferase"/>
</dbReference>
<proteinExistence type="predicted"/>
<sequence length="543" mass="62257">MRQVDSLLSNGIFQGLMGLSFLSFLISVWIFCKFKSPDYLPISTSEYSKWGQKMSTFENNSPHLYPKLPYLPIFPEIENEDVLIHQTLHKNQPTIAGIAAILYRFLSALHESNQQLATNKNQTTSSTNGDNKRNEVEVIRQAYFRLAQEHLVPLDIAYQGRTIFDVRNDDSIFLSVASFREHLLADTLMSAFGSATHPEKLFVGVIVNNCFGLDSKIPCRGSPRVVGQDQNGRDILEIEDGKPDINHIGTFCGNITFQKYCEQGQVRVFYINETDALGPAVTRYYSSKLWGGETYYCQIDSHLKFANDWDQLYIQDLKLTRNFPKSVLSTYPPGFVNFRQTPPYTPGTRLCRCQIRANEGFLPRVEMEGRCNETDIRPTQMAFIGAGFFFASAKFLLDVPFDPFLPWLFMGEEIALSIRAWTSGWNIYSPRKNLIGHQYRPLKMHTPHYWTSVARLFDKPNMVDQVTHSIRKRIKIMIGYPGIEKDEVPNENDEDDPYRLSYGLDRYGLGTERSATDYLKFAEIDLEQKTCGPMKWCSEGQLE</sequence>
<dbReference type="OrthoDB" id="76265at2759"/>
<comment type="caution">
    <text evidence="2">The sequence shown here is derived from an EMBL/GenBank/DDBJ whole genome shotgun (WGS) entry which is preliminary data.</text>
</comment>
<dbReference type="EMBL" id="JAGRRH010000021">
    <property type="protein sequence ID" value="KAG7346325.1"/>
    <property type="molecule type" value="Genomic_DNA"/>
</dbReference>
<dbReference type="Pfam" id="PF11397">
    <property type="entry name" value="GlcNAc"/>
    <property type="match status" value="1"/>
</dbReference>
<evidence type="ECO:0000313" key="3">
    <source>
        <dbReference type="Proteomes" id="UP000693970"/>
    </source>
</evidence>
<keyword evidence="1" id="KW-1133">Transmembrane helix</keyword>
<gene>
    <name evidence="2" type="ORF">IV203_005393</name>
</gene>
<evidence type="ECO:0000313" key="2">
    <source>
        <dbReference type="EMBL" id="KAG7346325.1"/>
    </source>
</evidence>
<keyword evidence="3" id="KW-1185">Reference proteome</keyword>
<organism evidence="2 3">
    <name type="scientific">Nitzschia inconspicua</name>
    <dbReference type="NCBI Taxonomy" id="303405"/>
    <lineage>
        <taxon>Eukaryota</taxon>
        <taxon>Sar</taxon>
        <taxon>Stramenopiles</taxon>
        <taxon>Ochrophyta</taxon>
        <taxon>Bacillariophyta</taxon>
        <taxon>Bacillariophyceae</taxon>
        <taxon>Bacillariophycidae</taxon>
        <taxon>Bacillariales</taxon>
        <taxon>Bacillariaceae</taxon>
        <taxon>Nitzschia</taxon>
    </lineage>
</organism>
<evidence type="ECO:0000256" key="1">
    <source>
        <dbReference type="SAM" id="Phobius"/>
    </source>
</evidence>
<dbReference type="Proteomes" id="UP000693970">
    <property type="component" value="Unassembled WGS sequence"/>
</dbReference>
<reference evidence="2" key="2">
    <citation type="submission" date="2021-04" db="EMBL/GenBank/DDBJ databases">
        <authorList>
            <person name="Podell S."/>
        </authorList>
    </citation>
    <scope>NUCLEOTIDE SEQUENCE</scope>
    <source>
        <strain evidence="2">Hildebrandi</strain>
    </source>
</reference>
<protein>
    <submittedName>
        <fullName evidence="2">Glycosyltransferase GlcNAc</fullName>
    </submittedName>
</protein>